<protein>
    <submittedName>
        <fullName evidence="1">Uncharacterized protein</fullName>
    </submittedName>
</protein>
<dbReference type="AlphaFoldDB" id="A0A1V9G5G6"/>
<gene>
    <name evidence="1" type="ORF">A3860_14875</name>
</gene>
<sequence length="85" mass="9980">MSQLSEKGFCAGWMNGLEFDLWRILNGSNRKYGHHAITQEELDQLQFLSDKCGCWIVFDDVNEETAIDLETWKKMFLNNSSFHNF</sequence>
<keyword evidence="2" id="KW-1185">Reference proteome</keyword>
<evidence type="ECO:0000313" key="1">
    <source>
        <dbReference type="EMBL" id="OQP65875.1"/>
    </source>
</evidence>
<organism evidence="1 2">
    <name type="scientific">Niastella vici</name>
    <dbReference type="NCBI Taxonomy" id="1703345"/>
    <lineage>
        <taxon>Bacteria</taxon>
        <taxon>Pseudomonadati</taxon>
        <taxon>Bacteroidota</taxon>
        <taxon>Chitinophagia</taxon>
        <taxon>Chitinophagales</taxon>
        <taxon>Chitinophagaceae</taxon>
        <taxon>Niastella</taxon>
    </lineage>
</organism>
<comment type="caution">
    <text evidence="1">The sequence shown here is derived from an EMBL/GenBank/DDBJ whole genome shotgun (WGS) entry which is preliminary data.</text>
</comment>
<proteinExistence type="predicted"/>
<accession>A0A1V9G5G6</accession>
<evidence type="ECO:0000313" key="2">
    <source>
        <dbReference type="Proteomes" id="UP000192796"/>
    </source>
</evidence>
<reference evidence="1 2" key="1">
    <citation type="submission" date="2016-03" db="EMBL/GenBank/DDBJ databases">
        <title>Niastella vici sp. nov., isolated from farmland soil.</title>
        <authorList>
            <person name="Chen L."/>
            <person name="Wang D."/>
            <person name="Yang S."/>
            <person name="Wang G."/>
        </authorList>
    </citation>
    <scope>NUCLEOTIDE SEQUENCE [LARGE SCALE GENOMIC DNA]</scope>
    <source>
        <strain evidence="1 2">DJ57</strain>
    </source>
</reference>
<name>A0A1V9G5G6_9BACT</name>
<dbReference type="EMBL" id="LVYD01000013">
    <property type="protein sequence ID" value="OQP65875.1"/>
    <property type="molecule type" value="Genomic_DNA"/>
</dbReference>
<dbReference type="Proteomes" id="UP000192796">
    <property type="component" value="Unassembled WGS sequence"/>
</dbReference>